<protein>
    <recommendedName>
        <fullName evidence="8">Probable membrane transporter protein</fullName>
    </recommendedName>
</protein>
<evidence type="ECO:0000256" key="2">
    <source>
        <dbReference type="ARBA" id="ARBA00009142"/>
    </source>
</evidence>
<sequence>MEIVGLALASSISWFLSTLAGGGSPLILIPVIGLCLGAAAVPPVVTTGMLLGNIQRVWIYWRYIDWQVMWWYLPGSIVGAVLGAFVFTQTNIKWLPVLLGIFLILSTLSYGVGKNKPSFKVSAWYFLPAALIYAFLSGIIGSTGPMLNPLYFNYGMVKEDMIATKAANVVVVHIAKMIAYAAFGALTPAYLFYGIIIGIAAFPGNWVGQIVLEKISKERFRQLVVVFVAFSGMLMLWEQRALFVVW</sequence>
<comment type="subcellular location">
    <subcellularLocation>
        <location evidence="1 8">Cell membrane</location>
        <topology evidence="1 8">Multi-pass membrane protein</topology>
    </subcellularLocation>
</comment>
<feature type="transmembrane region" description="Helical" evidence="8">
    <location>
        <begin position="189"/>
        <end position="208"/>
    </location>
</feature>
<name>A0A941GMP9_9CHRO</name>
<dbReference type="AlphaFoldDB" id="A0A941GMP9"/>
<evidence type="ECO:0000313" key="9">
    <source>
        <dbReference type="EMBL" id="MBR8826295.1"/>
    </source>
</evidence>
<keyword evidence="3" id="KW-0813">Transport</keyword>
<dbReference type="Pfam" id="PF01925">
    <property type="entry name" value="TauE"/>
    <property type="match status" value="1"/>
</dbReference>
<comment type="caution">
    <text evidence="9">The sequence shown here is derived from an EMBL/GenBank/DDBJ whole genome shotgun (WGS) entry which is preliminary data.</text>
</comment>
<gene>
    <name evidence="9" type="ORF">DSM107014_00070</name>
</gene>
<dbReference type="PANTHER" id="PTHR30269">
    <property type="entry name" value="TRANSMEMBRANE PROTEIN YFCA"/>
    <property type="match status" value="1"/>
</dbReference>
<evidence type="ECO:0000256" key="4">
    <source>
        <dbReference type="ARBA" id="ARBA00022475"/>
    </source>
</evidence>
<feature type="transmembrane region" description="Helical" evidence="8">
    <location>
        <begin position="69"/>
        <end position="87"/>
    </location>
</feature>
<feature type="transmembrane region" description="Helical" evidence="8">
    <location>
        <begin position="162"/>
        <end position="183"/>
    </location>
</feature>
<dbReference type="Proteomes" id="UP000767446">
    <property type="component" value="Unassembled WGS sequence"/>
</dbReference>
<feature type="transmembrane region" description="Helical" evidence="8">
    <location>
        <begin position="124"/>
        <end position="141"/>
    </location>
</feature>
<dbReference type="PANTHER" id="PTHR30269:SF37">
    <property type="entry name" value="MEMBRANE TRANSPORTER PROTEIN"/>
    <property type="match status" value="1"/>
</dbReference>
<keyword evidence="4 8" id="KW-1003">Cell membrane</keyword>
<evidence type="ECO:0000256" key="1">
    <source>
        <dbReference type="ARBA" id="ARBA00004651"/>
    </source>
</evidence>
<evidence type="ECO:0000256" key="3">
    <source>
        <dbReference type="ARBA" id="ARBA00022448"/>
    </source>
</evidence>
<keyword evidence="7 8" id="KW-0472">Membrane</keyword>
<keyword evidence="5 8" id="KW-0812">Transmembrane</keyword>
<evidence type="ECO:0000256" key="7">
    <source>
        <dbReference type="ARBA" id="ARBA00023136"/>
    </source>
</evidence>
<evidence type="ECO:0000313" key="10">
    <source>
        <dbReference type="Proteomes" id="UP000767446"/>
    </source>
</evidence>
<feature type="transmembrane region" description="Helical" evidence="8">
    <location>
        <begin position="220"/>
        <end position="237"/>
    </location>
</feature>
<proteinExistence type="inferred from homology"/>
<comment type="similarity">
    <text evidence="2 8">Belongs to the 4-toluene sulfonate uptake permease (TSUP) (TC 2.A.102) family.</text>
</comment>
<reference evidence="9" key="1">
    <citation type="submission" date="2021-02" db="EMBL/GenBank/DDBJ databases">
        <title>Metagenome analyses of Stigonema ocellatum DSM 106950, Chlorogloea purpurea SAG 13.99 and Gomphosphaeria aponina DSM 107014.</title>
        <authorList>
            <person name="Marter P."/>
            <person name="Huang S."/>
        </authorList>
    </citation>
    <scope>NUCLEOTIDE SEQUENCE</scope>
    <source>
        <strain evidence="9">JP213</strain>
    </source>
</reference>
<dbReference type="GO" id="GO:0005886">
    <property type="term" value="C:plasma membrane"/>
    <property type="evidence" value="ECO:0007669"/>
    <property type="project" value="UniProtKB-SubCell"/>
</dbReference>
<feature type="transmembrane region" description="Helical" evidence="8">
    <location>
        <begin position="94"/>
        <end position="112"/>
    </location>
</feature>
<dbReference type="InterPro" id="IPR052017">
    <property type="entry name" value="TSUP"/>
</dbReference>
<evidence type="ECO:0000256" key="5">
    <source>
        <dbReference type="ARBA" id="ARBA00022692"/>
    </source>
</evidence>
<organism evidence="9 10">
    <name type="scientific">Gomphosphaeria aponina SAG 52.96 = DSM 107014</name>
    <dbReference type="NCBI Taxonomy" id="1521640"/>
    <lineage>
        <taxon>Bacteria</taxon>
        <taxon>Bacillati</taxon>
        <taxon>Cyanobacteriota</taxon>
        <taxon>Cyanophyceae</taxon>
        <taxon>Oscillatoriophycideae</taxon>
        <taxon>Chroococcales</taxon>
        <taxon>Gomphosphaeriaceae</taxon>
        <taxon>Gomphosphaeria</taxon>
    </lineage>
</organism>
<evidence type="ECO:0000256" key="6">
    <source>
        <dbReference type="ARBA" id="ARBA00022989"/>
    </source>
</evidence>
<keyword evidence="6 8" id="KW-1133">Transmembrane helix</keyword>
<accession>A0A941GMP9</accession>
<dbReference type="InterPro" id="IPR002781">
    <property type="entry name" value="TM_pro_TauE-like"/>
</dbReference>
<dbReference type="EMBL" id="JADQBC010000001">
    <property type="protein sequence ID" value="MBR8826295.1"/>
    <property type="molecule type" value="Genomic_DNA"/>
</dbReference>
<evidence type="ECO:0000256" key="8">
    <source>
        <dbReference type="RuleBase" id="RU363041"/>
    </source>
</evidence>